<name>A0A4Y2BRA2_ARAVE</name>
<dbReference type="EMBL" id="BGPR01000105">
    <property type="protein sequence ID" value="GBL94730.1"/>
    <property type="molecule type" value="Genomic_DNA"/>
</dbReference>
<dbReference type="Proteomes" id="UP000499080">
    <property type="component" value="Unassembled WGS sequence"/>
</dbReference>
<keyword evidence="2" id="KW-1185">Reference proteome</keyword>
<evidence type="ECO:0000313" key="1">
    <source>
        <dbReference type="EMBL" id="GBL94730.1"/>
    </source>
</evidence>
<gene>
    <name evidence="1" type="ORF">AVEN_244718_1</name>
</gene>
<evidence type="ECO:0000313" key="2">
    <source>
        <dbReference type="Proteomes" id="UP000499080"/>
    </source>
</evidence>
<organism evidence="1 2">
    <name type="scientific">Araneus ventricosus</name>
    <name type="common">Orbweaver spider</name>
    <name type="synonym">Epeira ventricosa</name>
    <dbReference type="NCBI Taxonomy" id="182803"/>
    <lineage>
        <taxon>Eukaryota</taxon>
        <taxon>Metazoa</taxon>
        <taxon>Ecdysozoa</taxon>
        <taxon>Arthropoda</taxon>
        <taxon>Chelicerata</taxon>
        <taxon>Arachnida</taxon>
        <taxon>Araneae</taxon>
        <taxon>Araneomorphae</taxon>
        <taxon>Entelegynae</taxon>
        <taxon>Araneoidea</taxon>
        <taxon>Araneidae</taxon>
        <taxon>Araneus</taxon>
    </lineage>
</organism>
<protein>
    <submittedName>
        <fullName evidence="1">Uncharacterized protein</fullName>
    </submittedName>
</protein>
<reference evidence="1 2" key="1">
    <citation type="journal article" date="2019" name="Sci. Rep.">
        <title>Orb-weaving spider Araneus ventricosus genome elucidates the spidroin gene catalogue.</title>
        <authorList>
            <person name="Kono N."/>
            <person name="Nakamura H."/>
            <person name="Ohtoshi R."/>
            <person name="Moran D.A.P."/>
            <person name="Shinohara A."/>
            <person name="Yoshida Y."/>
            <person name="Fujiwara M."/>
            <person name="Mori M."/>
            <person name="Tomita M."/>
            <person name="Arakawa K."/>
        </authorList>
    </citation>
    <scope>NUCLEOTIDE SEQUENCE [LARGE SCALE GENOMIC DNA]</scope>
</reference>
<proteinExistence type="predicted"/>
<comment type="caution">
    <text evidence="1">The sequence shown here is derived from an EMBL/GenBank/DDBJ whole genome shotgun (WGS) entry which is preliminary data.</text>
</comment>
<dbReference type="AlphaFoldDB" id="A0A4Y2BRA2"/>
<accession>A0A4Y2BRA2</accession>
<sequence>MRYARKPLTATPSRKIRNLRSYLKNGTKYGNKIDYKVVQNHLFITKKLLAHKNDTNEKHKTHMCLIELNKSALAGNEAHLSVMLKMVSFSNNTHLDTGLHFPLHILQHGRRHADTSIRNTVSKFLHNIGGHSTANPLENRILRPSFSGFFRVMSRYNFGSCEPNKYAFKAFYF</sequence>